<dbReference type="EMBL" id="SJPT01000004">
    <property type="protein sequence ID" value="TWU23203.1"/>
    <property type="molecule type" value="Genomic_DNA"/>
</dbReference>
<sequence length="50" mass="5450">MHGGAGKWQIGESQIALARPQEADRCGKRAVTGLVLAWNRATEHEMEDSS</sequence>
<comment type="caution">
    <text evidence="1">The sequence shown here is derived from an EMBL/GenBank/DDBJ whole genome shotgun (WGS) entry which is preliminary data.</text>
</comment>
<protein>
    <submittedName>
        <fullName evidence="1">Uncharacterized protein</fullName>
    </submittedName>
</protein>
<keyword evidence="2" id="KW-1185">Reference proteome</keyword>
<name>A0A5C6CE80_9BACT</name>
<dbReference type="Proteomes" id="UP000316304">
    <property type="component" value="Unassembled WGS sequence"/>
</dbReference>
<gene>
    <name evidence="1" type="ORF">Pla52o_27380</name>
</gene>
<organism evidence="1 2">
    <name type="scientific">Novipirellula galeiformis</name>
    <dbReference type="NCBI Taxonomy" id="2528004"/>
    <lineage>
        <taxon>Bacteria</taxon>
        <taxon>Pseudomonadati</taxon>
        <taxon>Planctomycetota</taxon>
        <taxon>Planctomycetia</taxon>
        <taxon>Pirellulales</taxon>
        <taxon>Pirellulaceae</taxon>
        <taxon>Novipirellula</taxon>
    </lineage>
</organism>
<evidence type="ECO:0000313" key="2">
    <source>
        <dbReference type="Proteomes" id="UP000316304"/>
    </source>
</evidence>
<accession>A0A5C6CE80</accession>
<dbReference type="AlphaFoldDB" id="A0A5C6CE80"/>
<evidence type="ECO:0000313" key="1">
    <source>
        <dbReference type="EMBL" id="TWU23203.1"/>
    </source>
</evidence>
<reference evidence="1 2" key="1">
    <citation type="submission" date="2019-02" db="EMBL/GenBank/DDBJ databases">
        <title>Deep-cultivation of Planctomycetes and their phenomic and genomic characterization uncovers novel biology.</title>
        <authorList>
            <person name="Wiegand S."/>
            <person name="Jogler M."/>
            <person name="Boedeker C."/>
            <person name="Pinto D."/>
            <person name="Vollmers J."/>
            <person name="Rivas-Marin E."/>
            <person name="Kohn T."/>
            <person name="Peeters S.H."/>
            <person name="Heuer A."/>
            <person name="Rast P."/>
            <person name="Oberbeckmann S."/>
            <person name="Bunk B."/>
            <person name="Jeske O."/>
            <person name="Meyerdierks A."/>
            <person name="Storesund J.E."/>
            <person name="Kallscheuer N."/>
            <person name="Luecker S."/>
            <person name="Lage O.M."/>
            <person name="Pohl T."/>
            <person name="Merkel B.J."/>
            <person name="Hornburger P."/>
            <person name="Mueller R.-W."/>
            <person name="Bruemmer F."/>
            <person name="Labrenz M."/>
            <person name="Spormann A.M."/>
            <person name="Op Den Camp H."/>
            <person name="Overmann J."/>
            <person name="Amann R."/>
            <person name="Jetten M.S.M."/>
            <person name="Mascher T."/>
            <person name="Medema M.H."/>
            <person name="Devos D.P."/>
            <person name="Kaster A.-K."/>
            <person name="Ovreas L."/>
            <person name="Rohde M."/>
            <person name="Galperin M.Y."/>
            <person name="Jogler C."/>
        </authorList>
    </citation>
    <scope>NUCLEOTIDE SEQUENCE [LARGE SCALE GENOMIC DNA]</scope>
    <source>
        <strain evidence="1 2">Pla52o</strain>
    </source>
</reference>
<proteinExistence type="predicted"/>